<keyword evidence="1" id="KW-1185">Reference proteome</keyword>
<reference evidence="2" key="1">
    <citation type="submission" date="2017-02" db="UniProtKB">
        <authorList>
            <consortium name="WormBaseParasite"/>
        </authorList>
    </citation>
    <scope>IDENTIFICATION</scope>
</reference>
<dbReference type="WBParaSite" id="EEL_0000490101-mRNA-1">
    <property type="protein sequence ID" value="EEL_0000490101-mRNA-1"/>
    <property type="gene ID" value="EEL_0000490101"/>
</dbReference>
<name>A0A0R3RSR1_9BILA</name>
<sequence length="245" mass="28931">MRKLSDDAKKEQAIECNEILSTLQQLPIILLAQILSNLDIDDQKHFADTCKSAQMAMKVYWNTCTDLHIGSLIKQNFSFINMRNRCSLHAIRRQITIALRLIPKFTLRRLSFQPIYSLHLQDLRDIEIRTGKSSIQIYGDLKHLDLRGCELEYDELHYFSNACTRLTSIALTRTAVFLPKQIFVDEDYIKMHKLEHPFKSYHNFLRMALPNFSEMEKRGEIRPEHTELMIKLLMLFPYLEIFHIE</sequence>
<accession>A0A0R3RSR1</accession>
<evidence type="ECO:0000313" key="1">
    <source>
        <dbReference type="Proteomes" id="UP000050640"/>
    </source>
</evidence>
<dbReference type="Proteomes" id="UP000050640">
    <property type="component" value="Unplaced"/>
</dbReference>
<dbReference type="AlphaFoldDB" id="A0A0R3RSR1"/>
<evidence type="ECO:0000313" key="2">
    <source>
        <dbReference type="WBParaSite" id="EEL_0000490101-mRNA-1"/>
    </source>
</evidence>
<protein>
    <submittedName>
        <fullName evidence="2">F-box domain-containing protein</fullName>
    </submittedName>
</protein>
<organism evidence="1 2">
    <name type="scientific">Elaeophora elaphi</name>
    <dbReference type="NCBI Taxonomy" id="1147741"/>
    <lineage>
        <taxon>Eukaryota</taxon>
        <taxon>Metazoa</taxon>
        <taxon>Ecdysozoa</taxon>
        <taxon>Nematoda</taxon>
        <taxon>Chromadorea</taxon>
        <taxon>Rhabditida</taxon>
        <taxon>Spirurina</taxon>
        <taxon>Spiruromorpha</taxon>
        <taxon>Filarioidea</taxon>
        <taxon>Onchocercidae</taxon>
        <taxon>Elaeophora</taxon>
    </lineage>
</organism>
<proteinExistence type="predicted"/>